<protein>
    <submittedName>
        <fullName evidence="2">Uncharacterized protein</fullName>
    </submittedName>
</protein>
<feature type="signal peptide" evidence="1">
    <location>
        <begin position="1"/>
        <end position="28"/>
    </location>
</feature>
<comment type="caution">
    <text evidence="2">The sequence shown here is derived from an EMBL/GenBank/DDBJ whole genome shotgun (WGS) entry which is preliminary data.</text>
</comment>
<dbReference type="PANTHER" id="PTHR48158:SF1">
    <property type="entry name" value="OS11G0453550 PROTEIN"/>
    <property type="match status" value="1"/>
</dbReference>
<gene>
    <name evidence="2" type="ORF">GUJ93_ZPchr0011g28266</name>
</gene>
<dbReference type="Proteomes" id="UP000729402">
    <property type="component" value="Unassembled WGS sequence"/>
</dbReference>
<evidence type="ECO:0000313" key="2">
    <source>
        <dbReference type="EMBL" id="KAG8090783.1"/>
    </source>
</evidence>
<keyword evidence="1" id="KW-0732">Signal</keyword>
<proteinExistence type="predicted"/>
<accession>A0A8J5WKP9</accession>
<dbReference type="PANTHER" id="PTHR48158">
    <property type="entry name" value="OS11G0453550 PROTEIN"/>
    <property type="match status" value="1"/>
</dbReference>
<organism evidence="2 3">
    <name type="scientific">Zizania palustris</name>
    <name type="common">Northern wild rice</name>
    <dbReference type="NCBI Taxonomy" id="103762"/>
    <lineage>
        <taxon>Eukaryota</taxon>
        <taxon>Viridiplantae</taxon>
        <taxon>Streptophyta</taxon>
        <taxon>Embryophyta</taxon>
        <taxon>Tracheophyta</taxon>
        <taxon>Spermatophyta</taxon>
        <taxon>Magnoliopsida</taxon>
        <taxon>Liliopsida</taxon>
        <taxon>Poales</taxon>
        <taxon>Poaceae</taxon>
        <taxon>BOP clade</taxon>
        <taxon>Oryzoideae</taxon>
        <taxon>Oryzeae</taxon>
        <taxon>Zizaniinae</taxon>
        <taxon>Zizania</taxon>
    </lineage>
</organism>
<evidence type="ECO:0000313" key="3">
    <source>
        <dbReference type="Proteomes" id="UP000729402"/>
    </source>
</evidence>
<reference evidence="2" key="2">
    <citation type="submission" date="2021-02" db="EMBL/GenBank/DDBJ databases">
        <authorList>
            <person name="Kimball J.A."/>
            <person name="Haas M.W."/>
            <person name="Macchietto M."/>
            <person name="Kono T."/>
            <person name="Duquette J."/>
            <person name="Shao M."/>
        </authorList>
    </citation>
    <scope>NUCLEOTIDE SEQUENCE</scope>
    <source>
        <tissue evidence="2">Fresh leaf tissue</tissue>
    </source>
</reference>
<dbReference type="EMBL" id="JAAALK010000081">
    <property type="protein sequence ID" value="KAG8090783.1"/>
    <property type="molecule type" value="Genomic_DNA"/>
</dbReference>
<feature type="chain" id="PRO_5035235285" evidence="1">
    <location>
        <begin position="29"/>
        <end position="85"/>
    </location>
</feature>
<name>A0A8J5WKP9_ZIZPA</name>
<reference evidence="2" key="1">
    <citation type="journal article" date="2021" name="bioRxiv">
        <title>Whole Genome Assembly and Annotation of Northern Wild Rice, Zizania palustris L., Supports a Whole Genome Duplication in the Zizania Genus.</title>
        <authorList>
            <person name="Haas M."/>
            <person name="Kono T."/>
            <person name="Macchietto M."/>
            <person name="Millas R."/>
            <person name="McGilp L."/>
            <person name="Shao M."/>
            <person name="Duquette J."/>
            <person name="Hirsch C.N."/>
            <person name="Kimball J."/>
        </authorList>
    </citation>
    <scope>NUCLEOTIDE SEQUENCE</scope>
    <source>
        <tissue evidence="2">Fresh leaf tissue</tissue>
    </source>
</reference>
<evidence type="ECO:0000256" key="1">
    <source>
        <dbReference type="SAM" id="SignalP"/>
    </source>
</evidence>
<sequence length="85" mass="9278">MKNTSYPGLMLLCLALLMCHAIPAQIRGQTINSRRNGPITGVKNVVGDDKIYVDCIRYEAVFCCDRAGGSCWPSRAACRKACPDV</sequence>
<dbReference type="AlphaFoldDB" id="A0A8J5WKP9"/>
<keyword evidence="3" id="KW-1185">Reference proteome</keyword>